<evidence type="ECO:0000256" key="1">
    <source>
        <dbReference type="SAM" id="Phobius"/>
    </source>
</evidence>
<organism evidence="2 3">
    <name type="scientific">Megasphaera cerevisiae DSM 20462</name>
    <dbReference type="NCBI Taxonomy" id="1122219"/>
    <lineage>
        <taxon>Bacteria</taxon>
        <taxon>Bacillati</taxon>
        <taxon>Bacillota</taxon>
        <taxon>Negativicutes</taxon>
        <taxon>Veillonellales</taxon>
        <taxon>Veillonellaceae</taxon>
        <taxon>Megasphaera</taxon>
    </lineage>
</organism>
<evidence type="ECO:0008006" key="4">
    <source>
        <dbReference type="Google" id="ProtNLM"/>
    </source>
</evidence>
<sequence length="187" mass="20607">MSTHKKQIACVTIIAILLCVGIYFYLQHVKTAQGAAQVVKYEDTTDQNKIKKDLAVDRTTAGQIVKEIQYIHDGTTTPTVTYYVQSPTVEKAAEQTADAINKNDISLPAAATEKTDRTVVTANTDQQKVDVYKINLRNNHKIKAGVLYADDNAYAGVGYQAGRVEAMVYMRADGKKAGAVNYTVKEW</sequence>
<reference evidence="2 3" key="1">
    <citation type="submission" date="2015-06" db="EMBL/GenBank/DDBJ databases">
        <title>Draft genome sequence of beer spoilage bacterium Megasphaera cerevisiae type strain 20462.</title>
        <authorList>
            <person name="Kutumbaka K."/>
            <person name="Pasmowitz J."/>
            <person name="Mategko J."/>
            <person name="Reyes D."/>
            <person name="Friedrich A."/>
            <person name="Han S."/>
            <person name="Martens-Habbena W."/>
            <person name="Neal-McKinney J."/>
            <person name="Janagama H.K."/>
            <person name="Nadala C."/>
            <person name="Samadpour M."/>
        </authorList>
    </citation>
    <scope>NUCLEOTIDE SEQUENCE [LARGE SCALE GENOMIC DNA]</scope>
    <source>
        <strain evidence="2 3">DSM 20462</strain>
    </source>
</reference>
<dbReference type="AlphaFoldDB" id="A0A0J6WW55"/>
<dbReference type="PATRIC" id="fig|1122219.3.peg.1325"/>
<feature type="transmembrane region" description="Helical" evidence="1">
    <location>
        <begin position="7"/>
        <end position="26"/>
    </location>
</feature>
<keyword evidence="1" id="KW-0472">Membrane</keyword>
<keyword evidence="3" id="KW-1185">Reference proteome</keyword>
<accession>A0A0J6WW55</accession>
<keyword evidence="1" id="KW-0812">Transmembrane</keyword>
<gene>
    <name evidence="2" type="ORF">AB840_08185</name>
</gene>
<dbReference type="Proteomes" id="UP000036503">
    <property type="component" value="Unassembled WGS sequence"/>
</dbReference>
<proteinExistence type="predicted"/>
<evidence type="ECO:0000313" key="3">
    <source>
        <dbReference type="Proteomes" id="UP000036503"/>
    </source>
</evidence>
<comment type="caution">
    <text evidence="2">The sequence shown here is derived from an EMBL/GenBank/DDBJ whole genome shotgun (WGS) entry which is preliminary data.</text>
</comment>
<evidence type="ECO:0000313" key="2">
    <source>
        <dbReference type="EMBL" id="KMO86448.1"/>
    </source>
</evidence>
<dbReference type="InParanoid" id="A0A0J6WW55"/>
<keyword evidence="1" id="KW-1133">Transmembrane helix</keyword>
<protein>
    <recommendedName>
        <fullName evidence="4">Glycoprotease</fullName>
    </recommendedName>
</protein>
<name>A0A0J6WW55_9FIRM</name>
<dbReference type="EMBL" id="LEKT01000023">
    <property type="protein sequence ID" value="KMO86448.1"/>
    <property type="molecule type" value="Genomic_DNA"/>
</dbReference>